<evidence type="ECO:0000313" key="2">
    <source>
        <dbReference type="Proteomes" id="UP000011115"/>
    </source>
</evidence>
<dbReference type="Gramene" id="PGSC0003DMT400039548">
    <property type="protein sequence ID" value="PGSC0003DMT400039548"/>
    <property type="gene ID" value="PGSC0003DMG400015294"/>
</dbReference>
<dbReference type="InParanoid" id="M1B8G2"/>
<evidence type="ECO:0000313" key="1">
    <source>
        <dbReference type="EnsemblPlants" id="PGSC0003DMT400039548"/>
    </source>
</evidence>
<dbReference type="HOGENOM" id="CLU_2692596_0_0_1"/>
<reference evidence="1" key="2">
    <citation type="submission" date="2015-06" db="UniProtKB">
        <authorList>
            <consortium name="EnsemblPlants"/>
        </authorList>
    </citation>
    <scope>IDENTIFICATION</scope>
    <source>
        <strain evidence="1">DM1-3 516 R44</strain>
    </source>
</reference>
<proteinExistence type="predicted"/>
<name>M1B8G2_SOLTU</name>
<organism evidence="1 2">
    <name type="scientific">Solanum tuberosum</name>
    <name type="common">Potato</name>
    <dbReference type="NCBI Taxonomy" id="4113"/>
    <lineage>
        <taxon>Eukaryota</taxon>
        <taxon>Viridiplantae</taxon>
        <taxon>Streptophyta</taxon>
        <taxon>Embryophyta</taxon>
        <taxon>Tracheophyta</taxon>
        <taxon>Spermatophyta</taxon>
        <taxon>Magnoliopsida</taxon>
        <taxon>eudicotyledons</taxon>
        <taxon>Gunneridae</taxon>
        <taxon>Pentapetalae</taxon>
        <taxon>asterids</taxon>
        <taxon>lamiids</taxon>
        <taxon>Solanales</taxon>
        <taxon>Solanaceae</taxon>
        <taxon>Solanoideae</taxon>
        <taxon>Solaneae</taxon>
        <taxon>Solanum</taxon>
    </lineage>
</organism>
<sequence>MSSVLGHWPLDGPYSFHPKRRAFPITCSPYNPPRQYHSPSPAYFLLLSALREHLVLSKIEAKPLPILNPITYPK</sequence>
<dbReference type="Proteomes" id="UP000011115">
    <property type="component" value="Unassembled WGS sequence"/>
</dbReference>
<accession>M1B8G2</accession>
<dbReference type="AlphaFoldDB" id="M1B8G2"/>
<dbReference type="PaxDb" id="4113-PGSC0003DMT400039548"/>
<reference evidence="2" key="1">
    <citation type="journal article" date="2011" name="Nature">
        <title>Genome sequence and analysis of the tuber crop potato.</title>
        <authorList>
            <consortium name="The Potato Genome Sequencing Consortium"/>
        </authorList>
    </citation>
    <scope>NUCLEOTIDE SEQUENCE [LARGE SCALE GENOMIC DNA]</scope>
    <source>
        <strain evidence="2">cv. DM1-3 516 R44</strain>
    </source>
</reference>
<protein>
    <submittedName>
        <fullName evidence="1">Uncharacterized protein</fullName>
    </submittedName>
</protein>
<dbReference type="EnsemblPlants" id="PGSC0003DMT400039548">
    <property type="protein sequence ID" value="PGSC0003DMT400039548"/>
    <property type="gene ID" value="PGSC0003DMG400015294"/>
</dbReference>
<keyword evidence="2" id="KW-1185">Reference proteome</keyword>